<evidence type="ECO:0000256" key="5">
    <source>
        <dbReference type="PIRSR" id="PIRSR039026-2"/>
    </source>
</evidence>
<feature type="binding site" evidence="4">
    <location>
        <position position="176"/>
    </location>
    <ligand>
        <name>substrate</name>
    </ligand>
</feature>
<dbReference type="PANTHER" id="PTHR33376">
    <property type="match status" value="1"/>
</dbReference>
<feature type="binding site" evidence="5">
    <location>
        <position position="214"/>
    </location>
    <ligand>
        <name>Na(+)</name>
        <dbReference type="ChEBI" id="CHEBI:29101"/>
    </ligand>
</feature>
<reference evidence="8" key="1">
    <citation type="journal article" date="2014" name="Stand. Genomic Sci.">
        <title>Genome sequence of the exopolysaccharide-producing Salipiger mucosus type strain (DSM 16094(T)), a moderately halophilic member of the Roseobacter clade.</title>
        <authorList>
            <person name="Riedel T."/>
            <person name="Spring S."/>
            <person name="Fiebig A."/>
            <person name="Petersen J."/>
            <person name="Kyrpides N.C."/>
            <person name="Goker M."/>
            <person name="Klenk H.P."/>
        </authorList>
    </citation>
    <scope>NUCLEOTIDE SEQUENCE [LARGE SCALE GENOMIC DNA]</scope>
    <source>
        <strain evidence="8">DSM 16094</strain>
    </source>
</reference>
<dbReference type="PANTHER" id="PTHR33376:SF5">
    <property type="entry name" value="EXTRACYTOPLASMIC SOLUTE RECEPTOR PROTEIN"/>
    <property type="match status" value="1"/>
</dbReference>
<dbReference type="HOGENOM" id="CLU_036176_0_1_5"/>
<evidence type="ECO:0000256" key="1">
    <source>
        <dbReference type="ARBA" id="ARBA00004418"/>
    </source>
</evidence>
<dbReference type="eggNOG" id="COG4663">
    <property type="taxonomic scope" value="Bacteria"/>
</dbReference>
<protein>
    <recommendedName>
        <fullName evidence="9">TRAP-type C4-dicarboxylate transport system, periplasmic component</fullName>
    </recommendedName>
</protein>
<dbReference type="Gene3D" id="3.40.190.170">
    <property type="entry name" value="Bacterial extracellular solute-binding protein, family 7"/>
    <property type="match status" value="1"/>
</dbReference>
<keyword evidence="8" id="KW-1185">Reference proteome</keyword>
<evidence type="ECO:0000256" key="3">
    <source>
        <dbReference type="ARBA" id="ARBA00022764"/>
    </source>
</evidence>
<dbReference type="InterPro" id="IPR038404">
    <property type="entry name" value="TRAP_DctP_sf"/>
</dbReference>
<feature type="binding site" evidence="4">
    <location>
        <position position="155"/>
    </location>
    <ligand>
        <name>substrate</name>
    </ligand>
</feature>
<feature type="chain" id="PRO_5004555092" description="TRAP-type C4-dicarboxylate transport system, periplasmic component" evidence="6">
    <location>
        <begin position="29"/>
        <end position="360"/>
    </location>
</feature>
<dbReference type="AlphaFoldDB" id="S9Q885"/>
<evidence type="ECO:0000256" key="4">
    <source>
        <dbReference type="PIRSR" id="PIRSR039026-1"/>
    </source>
</evidence>
<accession>S9Q885</accession>
<dbReference type="GO" id="GO:0046872">
    <property type="term" value="F:metal ion binding"/>
    <property type="evidence" value="ECO:0007669"/>
    <property type="project" value="UniProtKB-KW"/>
</dbReference>
<dbReference type="PIRSF" id="PIRSF039026">
    <property type="entry name" value="SiaP"/>
    <property type="match status" value="1"/>
</dbReference>
<feature type="binding site" evidence="5">
    <location>
        <position position="213"/>
    </location>
    <ligand>
        <name>substrate</name>
    </ligand>
</feature>
<evidence type="ECO:0000313" key="7">
    <source>
        <dbReference type="EMBL" id="EPX76222.1"/>
    </source>
</evidence>
<evidence type="ECO:0000256" key="2">
    <source>
        <dbReference type="ARBA" id="ARBA00022729"/>
    </source>
</evidence>
<proteinExistence type="predicted"/>
<dbReference type="EMBL" id="APVH01000059">
    <property type="protein sequence ID" value="EPX76222.1"/>
    <property type="molecule type" value="Genomic_DNA"/>
</dbReference>
<dbReference type="Pfam" id="PF03480">
    <property type="entry name" value="DctP"/>
    <property type="match status" value="1"/>
</dbReference>
<evidence type="ECO:0008006" key="9">
    <source>
        <dbReference type="Google" id="ProtNLM"/>
    </source>
</evidence>
<evidence type="ECO:0000256" key="6">
    <source>
        <dbReference type="SAM" id="SignalP"/>
    </source>
</evidence>
<feature type="binding site" evidence="5">
    <location>
        <position position="239"/>
    </location>
    <ligand>
        <name>substrate</name>
    </ligand>
</feature>
<comment type="caution">
    <text evidence="7">The sequence shown here is derived from an EMBL/GenBank/DDBJ whole genome shotgun (WGS) entry which is preliminary data.</text>
</comment>
<dbReference type="CDD" id="cd13604">
    <property type="entry name" value="PBP2_TRAP_ketoacid_lactate_like"/>
    <property type="match status" value="1"/>
</dbReference>
<name>S9Q885_9RHOB</name>
<dbReference type="GO" id="GO:0031317">
    <property type="term" value="C:tripartite ATP-independent periplasmic transporter complex"/>
    <property type="evidence" value="ECO:0007669"/>
    <property type="project" value="InterPro"/>
</dbReference>
<feature type="signal peptide" evidence="6">
    <location>
        <begin position="1"/>
        <end position="28"/>
    </location>
</feature>
<dbReference type="STRING" id="1123237.Salmuc_02006"/>
<sequence length="360" mass="40067">MYQGGDIMKKSFTVAAAATFALSGAASAQEFFEMTSGYAENLPILGTASVAFVDKINSISTEVEFEHFNPGELVPALEMLDATSNGSVDAAYSTSGYWQGKMNAAGLFAAVPFGPEPGEMLAWMLYDDGMTYFQQMYDDNGYNVKVILCGMYAPETSGWFKEEITSLDDLQGLNMRFFGLGAEVMQKIGVSTSLLAGGDIFPALERGAIDATEFSMPLVDANLGFYNIAKYNYFPGWHQPSTMFELLINKDRWEDLDERAQNQIEIACMANLADNFAEGEAKNFPAMNENVEEHGVEIKNWSEEQLQAFETAWLEVAEELAAEDPFFKEVWDDLQEFREGYAIWGDNIYLPRPYNSVADQ</sequence>
<organism evidence="7 8">
    <name type="scientific">Salipiger mucosus DSM 16094</name>
    <dbReference type="NCBI Taxonomy" id="1123237"/>
    <lineage>
        <taxon>Bacteria</taxon>
        <taxon>Pseudomonadati</taxon>
        <taxon>Pseudomonadota</taxon>
        <taxon>Alphaproteobacteria</taxon>
        <taxon>Rhodobacterales</taxon>
        <taxon>Roseobacteraceae</taxon>
        <taxon>Salipiger</taxon>
    </lineage>
</organism>
<dbReference type="GO" id="GO:0055085">
    <property type="term" value="P:transmembrane transport"/>
    <property type="evidence" value="ECO:0007669"/>
    <property type="project" value="InterPro"/>
</dbReference>
<dbReference type="InterPro" id="IPR018389">
    <property type="entry name" value="DctP_fam"/>
</dbReference>
<gene>
    <name evidence="7" type="ORF">Salmuc_02006</name>
</gene>
<keyword evidence="3" id="KW-0574">Periplasm</keyword>
<dbReference type="Proteomes" id="UP000015347">
    <property type="component" value="Unassembled WGS sequence"/>
</dbReference>
<keyword evidence="2 6" id="KW-0732">Signal</keyword>
<dbReference type="GO" id="GO:0042597">
    <property type="term" value="C:periplasmic space"/>
    <property type="evidence" value="ECO:0007669"/>
    <property type="project" value="UniProtKB-SubCell"/>
</dbReference>
<dbReference type="Gene3D" id="3.40.190.10">
    <property type="entry name" value="Periplasmic binding protein-like II"/>
    <property type="match status" value="1"/>
</dbReference>
<dbReference type="InterPro" id="IPR026289">
    <property type="entry name" value="SBP_TakP-like"/>
</dbReference>
<comment type="subcellular location">
    <subcellularLocation>
        <location evidence="1">Periplasm</location>
    </subcellularLocation>
</comment>
<keyword evidence="5" id="KW-0479">Metal-binding</keyword>
<evidence type="ECO:0000313" key="8">
    <source>
        <dbReference type="Proteomes" id="UP000015347"/>
    </source>
</evidence>